<evidence type="ECO:0000313" key="3">
    <source>
        <dbReference type="Proteomes" id="UP000297703"/>
    </source>
</evidence>
<keyword evidence="2" id="KW-0808">Transferase</keyword>
<dbReference type="EMBL" id="QXTE01000627">
    <property type="protein sequence ID" value="TFJ96614.1"/>
    <property type="molecule type" value="Genomic_DNA"/>
</dbReference>
<feature type="region of interest" description="Disordered" evidence="1">
    <location>
        <begin position="68"/>
        <end position="125"/>
    </location>
</feature>
<name>A0A4D9DH37_9SAUR</name>
<evidence type="ECO:0000313" key="2">
    <source>
        <dbReference type="EMBL" id="TFJ96614.1"/>
    </source>
</evidence>
<accession>A0A4D9DH37</accession>
<protein>
    <submittedName>
        <fullName evidence="2">Heparan sulfate glucosamine 3-O-sulfotransferase 5</fullName>
    </submittedName>
</protein>
<evidence type="ECO:0000256" key="1">
    <source>
        <dbReference type="SAM" id="MobiDB-lite"/>
    </source>
</evidence>
<dbReference type="AlphaFoldDB" id="A0A4D9DH37"/>
<reference evidence="2 3" key="1">
    <citation type="submission" date="2019-04" db="EMBL/GenBank/DDBJ databases">
        <title>Draft genome of the big-headed turtle Platysternon megacephalum.</title>
        <authorList>
            <person name="Gong S."/>
        </authorList>
    </citation>
    <scope>NUCLEOTIDE SEQUENCE [LARGE SCALE GENOMIC DNA]</scope>
    <source>
        <strain evidence="2">DO16091913</strain>
        <tissue evidence="2">Muscle</tissue>
    </source>
</reference>
<gene>
    <name evidence="2" type="ORF">DR999_PMT21593</name>
</gene>
<dbReference type="GO" id="GO:0016740">
    <property type="term" value="F:transferase activity"/>
    <property type="evidence" value="ECO:0007669"/>
    <property type="project" value="UniProtKB-KW"/>
</dbReference>
<keyword evidence="3" id="KW-1185">Reference proteome</keyword>
<dbReference type="Proteomes" id="UP000297703">
    <property type="component" value="Unassembled WGS sequence"/>
</dbReference>
<reference evidence="2 3" key="2">
    <citation type="submission" date="2019-04" db="EMBL/GenBank/DDBJ databases">
        <title>The genome sequence of big-headed turtle.</title>
        <authorList>
            <person name="Gong S."/>
        </authorList>
    </citation>
    <scope>NUCLEOTIDE SEQUENCE [LARGE SCALE GENOMIC DNA]</scope>
    <source>
        <strain evidence="2">DO16091913</strain>
        <tissue evidence="2">Muscle</tissue>
    </source>
</reference>
<sequence length="125" mass="12790">MLCNLIRDAPTPKTAQRALGWGRPGAAGYISSFSSWGEGPLGDGGVLPACAHWLGRAVLQEAGVGSHFPRAWKGEPRGSTGDGSLMVPEWAIHTGRDQPGEGEAPAPKGGSSPQAYMGGLGPSGR</sequence>
<proteinExistence type="predicted"/>
<organism evidence="2 3">
    <name type="scientific">Platysternon megacephalum</name>
    <name type="common">big-headed turtle</name>
    <dbReference type="NCBI Taxonomy" id="55544"/>
    <lineage>
        <taxon>Eukaryota</taxon>
        <taxon>Metazoa</taxon>
        <taxon>Chordata</taxon>
        <taxon>Craniata</taxon>
        <taxon>Vertebrata</taxon>
        <taxon>Euteleostomi</taxon>
        <taxon>Archelosauria</taxon>
        <taxon>Testudinata</taxon>
        <taxon>Testudines</taxon>
        <taxon>Cryptodira</taxon>
        <taxon>Durocryptodira</taxon>
        <taxon>Testudinoidea</taxon>
        <taxon>Platysternidae</taxon>
        <taxon>Platysternon</taxon>
    </lineage>
</organism>
<comment type="caution">
    <text evidence="2">The sequence shown here is derived from an EMBL/GenBank/DDBJ whole genome shotgun (WGS) entry which is preliminary data.</text>
</comment>
<feature type="compositionally biased region" description="Low complexity" evidence="1">
    <location>
        <begin position="101"/>
        <end position="110"/>
    </location>
</feature>